<gene>
    <name evidence="1" type="ORF">ZOSMA_74G01200</name>
</gene>
<sequence>MGRFSEQKNPSSSQRSPDLSSILSLCSKIAQHRVSFNLESKHLFTPFLEFLVFFFSFPSSNWVA</sequence>
<evidence type="ECO:0000313" key="2">
    <source>
        <dbReference type="Proteomes" id="UP000036987"/>
    </source>
</evidence>
<reference evidence="2" key="1">
    <citation type="journal article" date="2016" name="Nature">
        <title>The genome of the seagrass Zostera marina reveals angiosperm adaptation to the sea.</title>
        <authorList>
            <person name="Olsen J.L."/>
            <person name="Rouze P."/>
            <person name="Verhelst B."/>
            <person name="Lin Y.-C."/>
            <person name="Bayer T."/>
            <person name="Collen J."/>
            <person name="Dattolo E."/>
            <person name="De Paoli E."/>
            <person name="Dittami S."/>
            <person name="Maumus F."/>
            <person name="Michel G."/>
            <person name="Kersting A."/>
            <person name="Lauritano C."/>
            <person name="Lohaus R."/>
            <person name="Toepel M."/>
            <person name="Tonon T."/>
            <person name="Vanneste K."/>
            <person name="Amirebrahimi M."/>
            <person name="Brakel J."/>
            <person name="Bostroem C."/>
            <person name="Chovatia M."/>
            <person name="Grimwood J."/>
            <person name="Jenkins J.W."/>
            <person name="Jueterbock A."/>
            <person name="Mraz A."/>
            <person name="Stam W.T."/>
            <person name="Tice H."/>
            <person name="Bornberg-Bauer E."/>
            <person name="Green P.J."/>
            <person name="Pearson G.A."/>
            <person name="Procaccini G."/>
            <person name="Duarte C.M."/>
            <person name="Schmutz J."/>
            <person name="Reusch T.B.H."/>
            <person name="Van de Peer Y."/>
        </authorList>
    </citation>
    <scope>NUCLEOTIDE SEQUENCE [LARGE SCALE GENOMIC DNA]</scope>
    <source>
        <strain evidence="2">cv. Finnish</strain>
    </source>
</reference>
<evidence type="ECO:0000313" key="1">
    <source>
        <dbReference type="EMBL" id="KMZ58776.1"/>
    </source>
</evidence>
<proteinExistence type="predicted"/>
<dbReference type="Proteomes" id="UP000036987">
    <property type="component" value="Unassembled WGS sequence"/>
</dbReference>
<keyword evidence="2" id="KW-1185">Reference proteome</keyword>
<dbReference type="EMBL" id="LFYR01001898">
    <property type="protein sequence ID" value="KMZ58776.1"/>
    <property type="molecule type" value="Genomic_DNA"/>
</dbReference>
<accession>A0A0K9NPT4</accession>
<comment type="caution">
    <text evidence="1">The sequence shown here is derived from an EMBL/GenBank/DDBJ whole genome shotgun (WGS) entry which is preliminary data.</text>
</comment>
<protein>
    <submittedName>
        <fullName evidence="1">Uncharacterized protein</fullName>
    </submittedName>
</protein>
<organism evidence="1 2">
    <name type="scientific">Zostera marina</name>
    <name type="common">Eelgrass</name>
    <dbReference type="NCBI Taxonomy" id="29655"/>
    <lineage>
        <taxon>Eukaryota</taxon>
        <taxon>Viridiplantae</taxon>
        <taxon>Streptophyta</taxon>
        <taxon>Embryophyta</taxon>
        <taxon>Tracheophyta</taxon>
        <taxon>Spermatophyta</taxon>
        <taxon>Magnoliopsida</taxon>
        <taxon>Liliopsida</taxon>
        <taxon>Zosteraceae</taxon>
        <taxon>Zostera</taxon>
    </lineage>
</organism>
<dbReference type="AlphaFoldDB" id="A0A0K9NPT4"/>
<name>A0A0K9NPT4_ZOSMR</name>